<keyword evidence="3" id="KW-1185">Reference proteome</keyword>
<comment type="caution">
    <text evidence="2">The sequence shown here is derived from an EMBL/GenBank/DDBJ whole genome shotgun (WGS) entry which is preliminary data.</text>
</comment>
<name>A0A850N8N7_9FLAO</name>
<reference evidence="2 3" key="1">
    <citation type="submission" date="2020-01" db="EMBL/GenBank/DDBJ databases">
        <title>Draft Genome Analysis of Muricauda sp. HICW Isolated from coastal seawater of PR China.</title>
        <authorList>
            <person name="Chen M.-X."/>
        </authorList>
    </citation>
    <scope>NUCLEOTIDE SEQUENCE [LARGE SCALE GENOMIC DNA]</scope>
    <source>
        <strain evidence="2 3">HICW</strain>
    </source>
</reference>
<evidence type="ECO:0000313" key="3">
    <source>
        <dbReference type="Proteomes" id="UP000558089"/>
    </source>
</evidence>
<evidence type="ECO:0000313" key="2">
    <source>
        <dbReference type="EMBL" id="NVN16913.1"/>
    </source>
</evidence>
<dbReference type="EMBL" id="WYET01000001">
    <property type="protein sequence ID" value="NVN16913.1"/>
    <property type="molecule type" value="Genomic_DNA"/>
</dbReference>
<feature type="transmembrane region" description="Helical" evidence="1">
    <location>
        <begin position="200"/>
        <end position="221"/>
    </location>
</feature>
<dbReference type="Proteomes" id="UP000558089">
    <property type="component" value="Unassembled WGS sequence"/>
</dbReference>
<accession>A0A850N8N7</accession>
<dbReference type="Pfam" id="PF03929">
    <property type="entry name" value="PepSY_TM"/>
    <property type="match status" value="1"/>
</dbReference>
<dbReference type="PANTHER" id="PTHR34219">
    <property type="entry name" value="IRON-REGULATED INNER MEMBRANE PROTEIN-RELATED"/>
    <property type="match status" value="1"/>
</dbReference>
<dbReference type="PANTHER" id="PTHR34219:SF3">
    <property type="entry name" value="BLL7967 PROTEIN"/>
    <property type="match status" value="1"/>
</dbReference>
<keyword evidence="1" id="KW-0812">Transmembrane</keyword>
<sequence length="384" mass="43373">MGKSKKYGIRDFINDVHLWLGLVSGIVLFLVCLSGTILTFEEEIEGWFKEDMKVEAIGTKKSISNLINDPIIQEKGILTSITIPTDETSPYEFSIKEDLKQRRGTTYDINPYTAELLAPEDTGIDKFMFSMFRMHRWLMMDIKWGRPIVGIATIIFMILAISGIVLWFPKKIKWKTVKAGFKIRTNANWKRINHDLHNTLGFYACILILIMGITGLCWSFEGYRDGLSAIMGTKVFGNRGGGPEIDLESFDSEKSISLEEAIALANKELNYEGELSVSLPNDKNPIYSFRKLADDSWSTVAQDRLQIHTSGEVVSKEIYADKPLNVKIASAIKPIHTGTIYGTFSKWIYFLACLIATSLPITGTIIYINKLKKKSKRRRSLATA</sequence>
<evidence type="ECO:0000256" key="1">
    <source>
        <dbReference type="SAM" id="Phobius"/>
    </source>
</evidence>
<feature type="transmembrane region" description="Helical" evidence="1">
    <location>
        <begin position="20"/>
        <end position="40"/>
    </location>
</feature>
<organism evidence="2 3">
    <name type="scientific">Flagellimonas chongwuensis</name>
    <dbReference type="NCBI Taxonomy" id="2697365"/>
    <lineage>
        <taxon>Bacteria</taxon>
        <taxon>Pseudomonadati</taxon>
        <taxon>Bacteroidota</taxon>
        <taxon>Flavobacteriia</taxon>
        <taxon>Flavobacteriales</taxon>
        <taxon>Flavobacteriaceae</taxon>
        <taxon>Flagellimonas</taxon>
    </lineage>
</organism>
<feature type="transmembrane region" description="Helical" evidence="1">
    <location>
        <begin position="347"/>
        <end position="369"/>
    </location>
</feature>
<dbReference type="InterPro" id="IPR005625">
    <property type="entry name" value="PepSY-ass_TM"/>
</dbReference>
<proteinExistence type="predicted"/>
<dbReference type="AlphaFoldDB" id="A0A850N8N7"/>
<gene>
    <name evidence="2" type="ORF">GUA46_01060</name>
</gene>
<dbReference type="RefSeq" id="WP_176618947.1">
    <property type="nucleotide sequence ID" value="NZ_WYET01000001.1"/>
</dbReference>
<keyword evidence="1" id="KW-0472">Membrane</keyword>
<feature type="transmembrane region" description="Helical" evidence="1">
    <location>
        <begin position="148"/>
        <end position="168"/>
    </location>
</feature>
<keyword evidence="1" id="KW-1133">Transmembrane helix</keyword>
<protein>
    <submittedName>
        <fullName evidence="2">PepSY domain-containing protein</fullName>
    </submittedName>
</protein>